<feature type="domain" description="SsuA/THI5-like" evidence="1">
    <location>
        <begin position="52"/>
        <end position="257"/>
    </location>
</feature>
<organism evidence="2 3">
    <name type="scientific">Nocardioides renjunii</name>
    <dbReference type="NCBI Taxonomy" id="3095075"/>
    <lineage>
        <taxon>Bacteria</taxon>
        <taxon>Bacillati</taxon>
        <taxon>Actinomycetota</taxon>
        <taxon>Actinomycetes</taxon>
        <taxon>Propionibacteriales</taxon>
        <taxon>Nocardioidaceae</taxon>
        <taxon>Nocardioides</taxon>
    </lineage>
</organism>
<dbReference type="Gene3D" id="3.40.190.10">
    <property type="entry name" value="Periplasmic binding protein-like II"/>
    <property type="match status" value="2"/>
</dbReference>
<reference evidence="2 3" key="1">
    <citation type="submission" date="2023-11" db="EMBL/GenBank/DDBJ databases">
        <title>Novel species in genus Nocardioides.</title>
        <authorList>
            <person name="Zhou H."/>
        </authorList>
    </citation>
    <scope>NUCLEOTIDE SEQUENCE [LARGE SCALE GENOMIC DNA]</scope>
    <source>
        <strain evidence="2 3">S-58</strain>
    </source>
</reference>
<evidence type="ECO:0000313" key="2">
    <source>
        <dbReference type="EMBL" id="MDZ5661113.1"/>
    </source>
</evidence>
<dbReference type="Proteomes" id="UP001291999">
    <property type="component" value="Unassembled WGS sequence"/>
</dbReference>
<dbReference type="RefSeq" id="WP_322423470.1">
    <property type="nucleotide sequence ID" value="NZ_CP141058.1"/>
</dbReference>
<evidence type="ECO:0000259" key="1">
    <source>
        <dbReference type="Pfam" id="PF09084"/>
    </source>
</evidence>
<accession>A0ABU5K826</accession>
<dbReference type="PANTHER" id="PTHR31528">
    <property type="entry name" value="4-AMINO-5-HYDROXYMETHYL-2-METHYLPYRIMIDINE PHOSPHATE SYNTHASE THI11-RELATED"/>
    <property type="match status" value="1"/>
</dbReference>
<dbReference type="Pfam" id="PF09084">
    <property type="entry name" value="NMT1"/>
    <property type="match status" value="1"/>
</dbReference>
<dbReference type="SUPFAM" id="SSF53850">
    <property type="entry name" value="Periplasmic binding protein-like II"/>
    <property type="match status" value="1"/>
</dbReference>
<dbReference type="InterPro" id="IPR015168">
    <property type="entry name" value="SsuA/THI5"/>
</dbReference>
<comment type="caution">
    <text evidence="2">The sequence shown here is derived from an EMBL/GenBank/DDBJ whole genome shotgun (WGS) entry which is preliminary data.</text>
</comment>
<protein>
    <submittedName>
        <fullName evidence="2">ABC transporter substrate-binding protein</fullName>
    </submittedName>
</protein>
<evidence type="ECO:0000313" key="3">
    <source>
        <dbReference type="Proteomes" id="UP001291999"/>
    </source>
</evidence>
<proteinExistence type="predicted"/>
<dbReference type="PROSITE" id="PS51257">
    <property type="entry name" value="PROKAR_LIPOPROTEIN"/>
    <property type="match status" value="1"/>
</dbReference>
<gene>
    <name evidence="2" type="ORF">SFC79_04995</name>
</gene>
<dbReference type="PANTHER" id="PTHR31528:SF15">
    <property type="entry name" value="RIBOFLAVIN-BINDING PROTEIN RIBY"/>
    <property type="match status" value="1"/>
</dbReference>
<name>A0ABU5K826_9ACTN</name>
<dbReference type="InterPro" id="IPR027939">
    <property type="entry name" value="NMT1/THI5"/>
</dbReference>
<sequence length="356" mass="38013">MRTSNRRAWVPLVVTGALLLAAGCGGDDDSGGDDAMKITYSLPTPESLLFYPPIVAEELGFFEQEGVEAEFVTAGEEIPSTALVENGDVDIAMADIDELVISHAQGGTQQVPFSPQHSNTAGTVVPEDSPIQDFSELAGQTVGLASEEDTAQVEAQLLAAGLSGDDIETIVVGTSGGLIKQTFDEGEIDAYVGARSDFTAIEATGTPLRNITPEDVQAIDGNPVAVMPETLESKRDALVGFFRAWAMGQYVGLEHPDVVEQIVRDQVPAEWRNEAVAEAALEGSIELMQPDDPERIGDVRPEVWTTAQDLLASVGIIEEKADIADILDDSLIEEINDFDRAEVDAAVEEWQQENGG</sequence>
<keyword evidence="3" id="KW-1185">Reference proteome</keyword>
<dbReference type="EMBL" id="JAXQPW010000001">
    <property type="protein sequence ID" value="MDZ5661113.1"/>
    <property type="molecule type" value="Genomic_DNA"/>
</dbReference>